<evidence type="ECO:0008006" key="5">
    <source>
        <dbReference type="Google" id="ProtNLM"/>
    </source>
</evidence>
<proteinExistence type="inferred from homology"/>
<sequence>MKKMTKYIYAFLFFAVGLMAFNILAEELKDRSFKSNTIQNNYEWGELKEVVIGRWVPGTLQLPAIDISLRNHFPYISDSAFQYMKKFENKNIEDVYPKDDQEYFDEQEKFVELVKSLGIKVRRPEVIEFETMTTTQNYSRDPIITIGDKMIVANMNTESRRQETGNYRRILLDLAKKYDGNIVNMPPLKAGYHKDNAYLEGGDVFVNGREVYVGISGNASNEKGIEWLRKELGRDYTVHAIKLKKHVLHLDCAMMLINDHQGIICYDDFENIDSLPESLKSYKWVEVSPQQAQRMATNGMVVDPHTVILSDAFPEVSNRVRKLGIKVYETSFRKANYFGGGLRCSYQPIYRNN</sequence>
<dbReference type="RefSeq" id="WP_168882788.1">
    <property type="nucleotide sequence ID" value="NZ_JABAIL010000003.1"/>
</dbReference>
<dbReference type="Gene3D" id="3.75.10.10">
    <property type="entry name" value="L-arginine/glycine Amidinotransferase, Chain A"/>
    <property type="match status" value="1"/>
</dbReference>
<keyword evidence="4" id="KW-1185">Reference proteome</keyword>
<dbReference type="GO" id="GO:0015067">
    <property type="term" value="F:amidinotransferase activity"/>
    <property type="evidence" value="ECO:0007669"/>
    <property type="project" value="InterPro"/>
</dbReference>
<dbReference type="EMBL" id="JABAIL010000003">
    <property type="protein sequence ID" value="NLR92083.1"/>
    <property type="molecule type" value="Genomic_DNA"/>
</dbReference>
<dbReference type="SUPFAM" id="SSF55909">
    <property type="entry name" value="Pentein"/>
    <property type="match status" value="1"/>
</dbReference>
<dbReference type="PANTHER" id="PTHR10488:SF1">
    <property type="entry name" value="GLYCINE AMIDINOTRANSFERASE, MITOCHONDRIAL"/>
    <property type="match status" value="1"/>
</dbReference>
<accession>A0A7X8SKT9</accession>
<protein>
    <recommendedName>
        <fullName evidence="5">Amidinotransferase</fullName>
    </recommendedName>
</protein>
<dbReference type="PANTHER" id="PTHR10488">
    <property type="entry name" value="GLYCINE AMIDINOTRANSFERASE, MITOCHONDRIAL"/>
    <property type="match status" value="1"/>
</dbReference>
<gene>
    <name evidence="3" type="ORF">HGP29_12730</name>
</gene>
<evidence type="ECO:0000256" key="2">
    <source>
        <dbReference type="ARBA" id="ARBA00022679"/>
    </source>
</evidence>
<dbReference type="InterPro" id="IPR033195">
    <property type="entry name" value="AmidinoTrfase"/>
</dbReference>
<name>A0A7X8SKT9_9BACT</name>
<reference evidence="3 4" key="1">
    <citation type="submission" date="2020-04" db="EMBL/GenBank/DDBJ databases">
        <title>Flammeovirga sp. SR4, a novel species isolated from seawater.</title>
        <authorList>
            <person name="Wang X."/>
        </authorList>
    </citation>
    <scope>NUCLEOTIDE SEQUENCE [LARGE SCALE GENOMIC DNA]</scope>
    <source>
        <strain evidence="3 4">SR4</strain>
    </source>
</reference>
<organism evidence="3 4">
    <name type="scientific">Flammeovirga agarivorans</name>
    <dbReference type="NCBI Taxonomy" id="2726742"/>
    <lineage>
        <taxon>Bacteria</taxon>
        <taxon>Pseudomonadati</taxon>
        <taxon>Bacteroidota</taxon>
        <taxon>Cytophagia</taxon>
        <taxon>Cytophagales</taxon>
        <taxon>Flammeovirgaceae</taxon>
        <taxon>Flammeovirga</taxon>
    </lineage>
</organism>
<evidence type="ECO:0000256" key="1">
    <source>
        <dbReference type="ARBA" id="ARBA00006943"/>
    </source>
</evidence>
<keyword evidence="2" id="KW-0808">Transferase</keyword>
<dbReference type="AlphaFoldDB" id="A0A7X8SKT9"/>
<evidence type="ECO:0000313" key="4">
    <source>
        <dbReference type="Proteomes" id="UP000585050"/>
    </source>
</evidence>
<comment type="caution">
    <text evidence="3">The sequence shown here is derived from an EMBL/GenBank/DDBJ whole genome shotgun (WGS) entry which is preliminary data.</text>
</comment>
<dbReference type="Proteomes" id="UP000585050">
    <property type="component" value="Unassembled WGS sequence"/>
</dbReference>
<dbReference type="Pfam" id="PF19420">
    <property type="entry name" value="DDAH_eukar"/>
    <property type="match status" value="1"/>
</dbReference>
<evidence type="ECO:0000313" key="3">
    <source>
        <dbReference type="EMBL" id="NLR92083.1"/>
    </source>
</evidence>
<comment type="similarity">
    <text evidence="1">Belongs to the amidinotransferase family.</text>
</comment>